<dbReference type="AlphaFoldDB" id="A0A4Y6PX20"/>
<dbReference type="PRINTS" id="PR00080">
    <property type="entry name" value="SDRFAMILY"/>
</dbReference>
<dbReference type="Gene3D" id="3.40.50.720">
    <property type="entry name" value="NAD(P)-binding Rossmann-like Domain"/>
    <property type="match status" value="1"/>
</dbReference>
<dbReference type="SUPFAM" id="SSF51735">
    <property type="entry name" value="NAD(P)-binding Rossmann-fold domains"/>
    <property type="match status" value="1"/>
</dbReference>
<reference evidence="4 5" key="1">
    <citation type="submission" date="2019-06" db="EMBL/GenBank/DDBJ databases">
        <title>Persicimonas caeni gen. nov., sp. nov., a predatory bacterium isolated from solar saltern.</title>
        <authorList>
            <person name="Wang S."/>
        </authorList>
    </citation>
    <scope>NUCLEOTIDE SEQUENCE [LARGE SCALE GENOMIC DNA]</scope>
    <source>
        <strain evidence="4 5">YN101</strain>
    </source>
</reference>
<dbReference type="Proteomes" id="UP000315995">
    <property type="component" value="Chromosome"/>
</dbReference>
<evidence type="ECO:0000313" key="5">
    <source>
        <dbReference type="Proteomes" id="UP000315995"/>
    </source>
</evidence>
<accession>A0A4Y6PX20</accession>
<dbReference type="Pfam" id="PF00106">
    <property type="entry name" value="adh_short"/>
    <property type="match status" value="1"/>
</dbReference>
<sequence length="236" mass="25313">MSHRRALVTGGASGIGLAVVERLLDAGARVAAVDLRPVPVEHHNLLCLEADITDGDQVDACFKRVVEHFEGLDILVSNAGIGIHERLDEGDPDKWQRVVETNLVGAMRCVRAFVPLLDREKGPGGPRDVVIVSSVADQKPYSYGGTYAASKAGLSAMAETLRLELLPQVRVTTVRPGMVDTSFFEHSVHASSPTPQEVGFTAVPAGEVAEAIFFALTRPQSVAINELVIRPADQPF</sequence>
<accession>A0A5B8Y9X0</accession>
<evidence type="ECO:0000256" key="2">
    <source>
        <dbReference type="ARBA" id="ARBA00023002"/>
    </source>
</evidence>
<dbReference type="PRINTS" id="PR00081">
    <property type="entry name" value="GDHRDH"/>
</dbReference>
<dbReference type="CDD" id="cd05233">
    <property type="entry name" value="SDR_c"/>
    <property type="match status" value="1"/>
</dbReference>
<protein>
    <submittedName>
        <fullName evidence="4">SDR family oxidoreductase</fullName>
    </submittedName>
</protein>
<evidence type="ECO:0000256" key="1">
    <source>
        <dbReference type="ARBA" id="ARBA00006484"/>
    </source>
</evidence>
<dbReference type="PROSITE" id="PS00061">
    <property type="entry name" value="ADH_SHORT"/>
    <property type="match status" value="1"/>
</dbReference>
<dbReference type="EMBL" id="CP041186">
    <property type="protein sequence ID" value="QDG52856.1"/>
    <property type="molecule type" value="Genomic_DNA"/>
</dbReference>
<dbReference type="InterPro" id="IPR036291">
    <property type="entry name" value="NAD(P)-bd_dom_sf"/>
</dbReference>
<keyword evidence="5" id="KW-1185">Reference proteome</keyword>
<dbReference type="InterPro" id="IPR020904">
    <property type="entry name" value="Sc_DH/Rdtase_CS"/>
</dbReference>
<dbReference type="PANTHER" id="PTHR43391:SF94">
    <property type="entry name" value="OXIDOREDUCTASE-RELATED"/>
    <property type="match status" value="1"/>
</dbReference>
<gene>
    <name evidence="4" type="ORF">FIV42_19530</name>
</gene>
<comment type="similarity">
    <text evidence="1 3">Belongs to the short-chain dehydrogenases/reductases (SDR) family.</text>
</comment>
<evidence type="ECO:0000256" key="3">
    <source>
        <dbReference type="RuleBase" id="RU000363"/>
    </source>
</evidence>
<proteinExistence type="inferred from homology"/>
<keyword evidence="2" id="KW-0560">Oxidoreductase</keyword>
<dbReference type="InterPro" id="IPR002347">
    <property type="entry name" value="SDR_fam"/>
</dbReference>
<evidence type="ECO:0000313" key="4">
    <source>
        <dbReference type="EMBL" id="QDG52856.1"/>
    </source>
</evidence>
<dbReference type="RefSeq" id="WP_141199317.1">
    <property type="nucleotide sequence ID" value="NZ_CP041186.1"/>
</dbReference>
<dbReference type="GO" id="GO:0016491">
    <property type="term" value="F:oxidoreductase activity"/>
    <property type="evidence" value="ECO:0007669"/>
    <property type="project" value="UniProtKB-KW"/>
</dbReference>
<dbReference type="PANTHER" id="PTHR43391">
    <property type="entry name" value="RETINOL DEHYDROGENASE-RELATED"/>
    <property type="match status" value="1"/>
</dbReference>
<organism evidence="4 5">
    <name type="scientific">Persicimonas caeni</name>
    <dbReference type="NCBI Taxonomy" id="2292766"/>
    <lineage>
        <taxon>Bacteria</taxon>
        <taxon>Deltaproteobacteria</taxon>
        <taxon>Bradymonadales</taxon>
        <taxon>Bradymonadaceae</taxon>
        <taxon>Persicimonas</taxon>
    </lineage>
</organism>
<name>A0A4Y6PX20_PERCE</name>
<dbReference type="OrthoDB" id="5363038at2"/>